<evidence type="ECO:0000313" key="2">
    <source>
        <dbReference type="Proteomes" id="UP000714275"/>
    </source>
</evidence>
<accession>A0A9P6ZWS6</accession>
<gene>
    <name evidence="1" type="ORF">EV702DRAFT_1098037</name>
</gene>
<organism evidence="1 2">
    <name type="scientific">Suillus placidus</name>
    <dbReference type="NCBI Taxonomy" id="48579"/>
    <lineage>
        <taxon>Eukaryota</taxon>
        <taxon>Fungi</taxon>
        <taxon>Dikarya</taxon>
        <taxon>Basidiomycota</taxon>
        <taxon>Agaricomycotina</taxon>
        <taxon>Agaricomycetes</taxon>
        <taxon>Agaricomycetidae</taxon>
        <taxon>Boletales</taxon>
        <taxon>Suillineae</taxon>
        <taxon>Suillaceae</taxon>
        <taxon>Suillus</taxon>
    </lineage>
</organism>
<protein>
    <submittedName>
        <fullName evidence="1">Uncharacterized protein</fullName>
    </submittedName>
</protein>
<dbReference type="Proteomes" id="UP000714275">
    <property type="component" value="Unassembled WGS sequence"/>
</dbReference>
<name>A0A9P6ZWS6_9AGAM</name>
<comment type="caution">
    <text evidence="1">The sequence shown here is derived from an EMBL/GenBank/DDBJ whole genome shotgun (WGS) entry which is preliminary data.</text>
</comment>
<reference evidence="1" key="1">
    <citation type="journal article" date="2020" name="New Phytol.">
        <title>Comparative genomics reveals dynamic genome evolution in host specialist ectomycorrhizal fungi.</title>
        <authorList>
            <person name="Lofgren L.A."/>
            <person name="Nguyen N.H."/>
            <person name="Vilgalys R."/>
            <person name="Ruytinx J."/>
            <person name="Liao H.L."/>
            <person name="Branco S."/>
            <person name="Kuo A."/>
            <person name="LaButti K."/>
            <person name="Lipzen A."/>
            <person name="Andreopoulos W."/>
            <person name="Pangilinan J."/>
            <person name="Riley R."/>
            <person name="Hundley H."/>
            <person name="Na H."/>
            <person name="Barry K."/>
            <person name="Grigoriev I.V."/>
            <person name="Stajich J.E."/>
            <person name="Kennedy P.G."/>
        </authorList>
    </citation>
    <scope>NUCLEOTIDE SEQUENCE</scope>
    <source>
        <strain evidence="1">DOB743</strain>
    </source>
</reference>
<evidence type="ECO:0000313" key="1">
    <source>
        <dbReference type="EMBL" id="KAG1778195.1"/>
    </source>
</evidence>
<sequence>MDGAIAVVIGGCRAALCGSVLFGSLQSNCEDLAQILDIILDPADTNLVYSSGRCVSYFVLHDLCETCMRDVNV</sequence>
<dbReference type="EMBL" id="JABBWD010000017">
    <property type="protein sequence ID" value="KAG1778195.1"/>
    <property type="molecule type" value="Genomic_DNA"/>
</dbReference>
<proteinExistence type="predicted"/>
<keyword evidence="2" id="KW-1185">Reference proteome</keyword>
<dbReference type="AlphaFoldDB" id="A0A9P6ZWS6"/>